<dbReference type="AlphaFoldDB" id="A0A136J9C5"/>
<evidence type="ECO:0000313" key="9">
    <source>
        <dbReference type="Proteomes" id="UP000070501"/>
    </source>
</evidence>
<proteinExistence type="predicted"/>
<evidence type="ECO:0000313" key="8">
    <source>
        <dbReference type="EMBL" id="KXJ93769.1"/>
    </source>
</evidence>
<dbReference type="GO" id="GO:0005506">
    <property type="term" value="F:iron ion binding"/>
    <property type="evidence" value="ECO:0007669"/>
    <property type="project" value="InterPro"/>
</dbReference>
<keyword evidence="3" id="KW-0223">Dioxygenase</keyword>
<evidence type="ECO:0000259" key="7">
    <source>
        <dbReference type="SMART" id="SM00702"/>
    </source>
</evidence>
<dbReference type="EMBL" id="KQ964247">
    <property type="protein sequence ID" value="KXJ93769.1"/>
    <property type="molecule type" value="Genomic_DNA"/>
</dbReference>
<dbReference type="OrthoDB" id="69177at2759"/>
<dbReference type="Pfam" id="PF13640">
    <property type="entry name" value="2OG-FeII_Oxy_3"/>
    <property type="match status" value="1"/>
</dbReference>
<dbReference type="InterPro" id="IPR045054">
    <property type="entry name" value="P4HA-like"/>
</dbReference>
<keyword evidence="2" id="KW-0479">Metal-binding</keyword>
<dbReference type="FunFam" id="2.60.120.620:FF:000021">
    <property type="entry name" value="WGS project CABT00000000 data, contig 2.8"/>
    <property type="match status" value="1"/>
</dbReference>
<evidence type="ECO:0000256" key="3">
    <source>
        <dbReference type="ARBA" id="ARBA00022964"/>
    </source>
</evidence>
<dbReference type="InterPro" id="IPR006620">
    <property type="entry name" value="Pro_4_hyd_alph"/>
</dbReference>
<dbReference type="Gene3D" id="2.60.120.620">
    <property type="entry name" value="q2cbj1_9rhob like domain"/>
    <property type="match status" value="1"/>
</dbReference>
<dbReference type="InterPro" id="IPR044862">
    <property type="entry name" value="Pro_4_hyd_alph_FE2OG_OXY"/>
</dbReference>
<dbReference type="PANTHER" id="PTHR10869">
    <property type="entry name" value="PROLYL 4-HYDROXYLASE ALPHA SUBUNIT"/>
    <property type="match status" value="1"/>
</dbReference>
<name>A0A136J9C5_9PEZI</name>
<organism evidence="8 9">
    <name type="scientific">Microdochium bolleyi</name>
    <dbReference type="NCBI Taxonomy" id="196109"/>
    <lineage>
        <taxon>Eukaryota</taxon>
        <taxon>Fungi</taxon>
        <taxon>Dikarya</taxon>
        <taxon>Ascomycota</taxon>
        <taxon>Pezizomycotina</taxon>
        <taxon>Sordariomycetes</taxon>
        <taxon>Xylariomycetidae</taxon>
        <taxon>Xylariales</taxon>
        <taxon>Microdochiaceae</taxon>
        <taxon>Microdochium</taxon>
    </lineage>
</organism>
<dbReference type="GO" id="GO:0004656">
    <property type="term" value="F:procollagen-proline 4-dioxygenase activity"/>
    <property type="evidence" value="ECO:0007669"/>
    <property type="project" value="TreeGrafter"/>
</dbReference>
<keyword evidence="4" id="KW-0560">Oxidoreductase</keyword>
<evidence type="ECO:0000256" key="2">
    <source>
        <dbReference type="ARBA" id="ARBA00022723"/>
    </source>
</evidence>
<dbReference type="GO" id="GO:0031418">
    <property type="term" value="F:L-ascorbic acid binding"/>
    <property type="evidence" value="ECO:0007669"/>
    <property type="project" value="InterPro"/>
</dbReference>
<protein>
    <recommendedName>
        <fullName evidence="7">Prolyl 4-hydroxylase alpha subunit domain-containing protein</fullName>
    </recommendedName>
</protein>
<comment type="cofactor">
    <cofactor evidence="1">
        <name>L-ascorbate</name>
        <dbReference type="ChEBI" id="CHEBI:38290"/>
    </cofactor>
</comment>
<sequence length="247" mass="27523">MAKDKTTKKTRPPLAHASASTGTAVKPPAWPLFRPPLPVATLELDFPAPALADKIALVRHFWPRSLCRSYVGFLETLPLTLTPGRPKRGEAVRVNDRFQVLDPAFAQRLWSETGLQDVVLGEAARHLWGGEVIGLNPNIRVYRYCKGHFFDSHYDDSNLVSLKPNETSEVAGKTTWTVLLYLTDDCVGGETVFYPHGRELEKEAIAVSPEAGMLLLHKHGDDCLLHAGREVLQGVKWILRTDLVVRK</sequence>
<reference evidence="9" key="1">
    <citation type="submission" date="2016-02" db="EMBL/GenBank/DDBJ databases">
        <title>Draft genome sequence of Microdochium bolleyi, a fungal endophyte of beachgrass.</title>
        <authorList>
            <consortium name="DOE Joint Genome Institute"/>
            <person name="David A.S."/>
            <person name="May G."/>
            <person name="Haridas S."/>
            <person name="Lim J."/>
            <person name="Wang M."/>
            <person name="Labutti K."/>
            <person name="Lipzen A."/>
            <person name="Barry K."/>
            <person name="Grigoriev I.V."/>
        </authorList>
    </citation>
    <scope>NUCLEOTIDE SEQUENCE [LARGE SCALE GENOMIC DNA]</scope>
    <source>
        <strain evidence="9">J235TASD1</strain>
    </source>
</reference>
<evidence type="ECO:0000256" key="6">
    <source>
        <dbReference type="SAM" id="MobiDB-lite"/>
    </source>
</evidence>
<feature type="region of interest" description="Disordered" evidence="6">
    <location>
        <begin position="1"/>
        <end position="24"/>
    </location>
</feature>
<dbReference type="InParanoid" id="A0A136J9C5"/>
<gene>
    <name evidence="8" type="ORF">Micbo1qcDRAFT_39011</name>
</gene>
<dbReference type="PANTHER" id="PTHR10869:SF236">
    <property type="entry name" value="PROLYL 4-HYDROXYLASE ALPHA SUBUNIT DOMAIN-CONTAINING PROTEIN"/>
    <property type="match status" value="1"/>
</dbReference>
<evidence type="ECO:0000256" key="5">
    <source>
        <dbReference type="ARBA" id="ARBA00023004"/>
    </source>
</evidence>
<evidence type="ECO:0000256" key="1">
    <source>
        <dbReference type="ARBA" id="ARBA00001961"/>
    </source>
</evidence>
<dbReference type="GO" id="GO:0005783">
    <property type="term" value="C:endoplasmic reticulum"/>
    <property type="evidence" value="ECO:0007669"/>
    <property type="project" value="TreeGrafter"/>
</dbReference>
<dbReference type="Proteomes" id="UP000070501">
    <property type="component" value="Unassembled WGS sequence"/>
</dbReference>
<keyword evidence="5" id="KW-0408">Iron</keyword>
<keyword evidence="9" id="KW-1185">Reference proteome</keyword>
<dbReference type="SMART" id="SM00702">
    <property type="entry name" value="P4Hc"/>
    <property type="match status" value="1"/>
</dbReference>
<feature type="domain" description="Prolyl 4-hydroxylase alpha subunit" evidence="7">
    <location>
        <begin position="53"/>
        <end position="244"/>
    </location>
</feature>
<accession>A0A136J9C5</accession>
<evidence type="ECO:0000256" key="4">
    <source>
        <dbReference type="ARBA" id="ARBA00023002"/>
    </source>
</evidence>